<evidence type="ECO:0000256" key="2">
    <source>
        <dbReference type="ARBA" id="ARBA00006528"/>
    </source>
</evidence>
<feature type="transmembrane region" description="Helical" evidence="13">
    <location>
        <begin position="220"/>
        <end position="240"/>
    </location>
</feature>
<evidence type="ECO:0000256" key="4">
    <source>
        <dbReference type="ARBA" id="ARBA00022692"/>
    </source>
</evidence>
<evidence type="ECO:0000313" key="15">
    <source>
        <dbReference type="Proteomes" id="UP000472263"/>
    </source>
</evidence>
<organism evidence="14 15">
    <name type="scientific">Myripristis murdjan</name>
    <name type="common">pinecone soldierfish</name>
    <dbReference type="NCBI Taxonomy" id="586833"/>
    <lineage>
        <taxon>Eukaryota</taxon>
        <taxon>Metazoa</taxon>
        <taxon>Chordata</taxon>
        <taxon>Craniata</taxon>
        <taxon>Vertebrata</taxon>
        <taxon>Euteleostomi</taxon>
        <taxon>Actinopterygii</taxon>
        <taxon>Neopterygii</taxon>
        <taxon>Teleostei</taxon>
        <taxon>Neoteleostei</taxon>
        <taxon>Acanthomorphata</taxon>
        <taxon>Holocentriformes</taxon>
        <taxon>Holocentridae</taxon>
        <taxon>Myripristis</taxon>
    </lineage>
</organism>
<dbReference type="InterPro" id="IPR002657">
    <property type="entry name" value="BilAc:Na_symport/Acr3"/>
</dbReference>
<keyword evidence="10 13" id="KW-0472">Membrane</keyword>
<evidence type="ECO:0000256" key="5">
    <source>
        <dbReference type="ARBA" id="ARBA00022847"/>
    </source>
</evidence>
<evidence type="ECO:0000256" key="6">
    <source>
        <dbReference type="ARBA" id="ARBA00022989"/>
    </source>
</evidence>
<keyword evidence="9" id="KW-0406">Ion transport</keyword>
<keyword evidence="8" id="KW-0445">Lipid transport</keyword>
<dbReference type="InterPro" id="IPR038770">
    <property type="entry name" value="Na+/solute_symporter_sf"/>
</dbReference>
<evidence type="ECO:0000256" key="9">
    <source>
        <dbReference type="ARBA" id="ARBA00023065"/>
    </source>
</evidence>
<comment type="subcellular location">
    <subcellularLocation>
        <location evidence="1">Membrane</location>
        <topology evidence="1">Multi-pass membrane protein</topology>
    </subcellularLocation>
</comment>
<feature type="transmembrane region" description="Helical" evidence="13">
    <location>
        <begin position="118"/>
        <end position="140"/>
    </location>
</feature>
<dbReference type="Ensembl" id="ENSMMDT00005007347.1">
    <property type="protein sequence ID" value="ENSMMDP00005007161.1"/>
    <property type="gene ID" value="ENSMMDG00005003792.1"/>
</dbReference>
<feature type="transmembrane region" description="Helical" evidence="13">
    <location>
        <begin position="90"/>
        <end position="111"/>
    </location>
</feature>
<evidence type="ECO:0000256" key="8">
    <source>
        <dbReference type="ARBA" id="ARBA00023055"/>
    </source>
</evidence>
<sequence>CVNTTVGNGSLVDEPGGLGSGLHRTLSVVLTIMLAMVVFSLGCTVEVPKLWFHLRKPWGILVGFICQFGLMPLTAYLLATGFGVQPVQAVAVIIMGCCPGGIISNIITYWLDGDMDLSITMTSCSTVLGMGMMPLCLYIYTHSWVEAGSIKIPYFNIGITLITLVVPVACGVAVNYKWPKAAKMILRVGSVVGGLLLLVVGLASALLYRGSWYTDSSLLIIGSVFPLIGYSISFIIAVVLRQPWPRCRTIAMETGAQNVQICSTMLQLSFPPEQLIHMFTFPLIYGSFQLLNGLLLVTGEITRKTKKKKQYLFVDEVKDKETKLCRADIRPTGVPSSLCLTLTPLLQHQAKANLKTYFAHTDRGAVYGGKVRTIPRALA</sequence>
<dbReference type="Proteomes" id="UP000472263">
    <property type="component" value="Chromosome 12"/>
</dbReference>
<dbReference type="GO" id="GO:0016020">
    <property type="term" value="C:membrane"/>
    <property type="evidence" value="ECO:0007669"/>
    <property type="project" value="UniProtKB-SubCell"/>
</dbReference>
<keyword evidence="15" id="KW-1185">Reference proteome</keyword>
<evidence type="ECO:0000256" key="7">
    <source>
        <dbReference type="ARBA" id="ARBA00023053"/>
    </source>
</evidence>
<protein>
    <submittedName>
        <fullName evidence="14">Solute carrier family 10 member 6</fullName>
    </submittedName>
</protein>
<gene>
    <name evidence="14" type="primary">SLC10A6</name>
</gene>
<dbReference type="AlphaFoldDB" id="A0A667XDT9"/>
<keyword evidence="6 13" id="KW-1133">Transmembrane helix</keyword>
<dbReference type="InterPro" id="IPR004710">
    <property type="entry name" value="Bilac:Na_transpt"/>
</dbReference>
<evidence type="ECO:0000256" key="3">
    <source>
        <dbReference type="ARBA" id="ARBA00022448"/>
    </source>
</evidence>
<dbReference type="InParanoid" id="A0A667XDT9"/>
<feature type="transmembrane region" description="Helical" evidence="13">
    <location>
        <begin position="57"/>
        <end position="78"/>
    </location>
</feature>
<dbReference type="PANTHER" id="PTHR10361">
    <property type="entry name" value="SODIUM-BILE ACID COTRANSPORTER"/>
    <property type="match status" value="1"/>
</dbReference>
<feature type="transmembrane region" description="Helical" evidence="13">
    <location>
        <begin position="152"/>
        <end position="176"/>
    </location>
</feature>
<dbReference type="FunFam" id="1.20.1530.20:FF:000010">
    <property type="entry name" value="Solute carrier family 10 member 6"/>
    <property type="match status" value="1"/>
</dbReference>
<dbReference type="GO" id="GO:0008508">
    <property type="term" value="F:bile acid:sodium symporter activity"/>
    <property type="evidence" value="ECO:0007669"/>
    <property type="project" value="TreeGrafter"/>
</dbReference>
<evidence type="ECO:0000313" key="14">
    <source>
        <dbReference type="Ensembl" id="ENSMMDP00005007161.1"/>
    </source>
</evidence>
<keyword evidence="4 13" id="KW-0812">Transmembrane</keyword>
<evidence type="ECO:0000256" key="10">
    <source>
        <dbReference type="ARBA" id="ARBA00023136"/>
    </source>
</evidence>
<reference evidence="14" key="3">
    <citation type="submission" date="2025-09" db="UniProtKB">
        <authorList>
            <consortium name="Ensembl"/>
        </authorList>
    </citation>
    <scope>IDENTIFICATION</scope>
</reference>
<feature type="transmembrane region" description="Helical" evidence="13">
    <location>
        <begin position="188"/>
        <end position="208"/>
    </location>
</feature>
<accession>A0A667XDT9</accession>
<dbReference type="PANTHER" id="PTHR10361:SF55">
    <property type="entry name" value="SODIUM-DEPENDENT ORGANIC ANION TRANSPORTER"/>
    <property type="match status" value="1"/>
</dbReference>
<reference evidence="14" key="1">
    <citation type="submission" date="2019-06" db="EMBL/GenBank/DDBJ databases">
        <authorList>
            <consortium name="Wellcome Sanger Institute Data Sharing"/>
        </authorList>
    </citation>
    <scope>NUCLEOTIDE SEQUENCE [LARGE SCALE GENOMIC DNA]</scope>
</reference>
<keyword evidence="3" id="KW-0813">Transport</keyword>
<reference evidence="14" key="2">
    <citation type="submission" date="2025-08" db="UniProtKB">
        <authorList>
            <consortium name="Ensembl"/>
        </authorList>
    </citation>
    <scope>IDENTIFICATION</scope>
</reference>
<evidence type="ECO:0000256" key="11">
    <source>
        <dbReference type="ARBA" id="ARBA00023180"/>
    </source>
</evidence>
<evidence type="ECO:0000256" key="1">
    <source>
        <dbReference type="ARBA" id="ARBA00004141"/>
    </source>
</evidence>
<keyword evidence="7" id="KW-0915">Sodium</keyword>
<feature type="transmembrane region" description="Helical" evidence="13">
    <location>
        <begin position="25"/>
        <end position="45"/>
    </location>
</feature>
<comment type="similarity">
    <text evidence="2">Belongs to the bile acid:sodium symporter (BASS) (TC 2.A.28) family.</text>
</comment>
<evidence type="ECO:0000256" key="12">
    <source>
        <dbReference type="ARBA" id="ARBA00023201"/>
    </source>
</evidence>
<keyword evidence="12" id="KW-0739">Sodium transport</keyword>
<dbReference type="Pfam" id="PF01758">
    <property type="entry name" value="SBF"/>
    <property type="match status" value="1"/>
</dbReference>
<keyword evidence="5" id="KW-0769">Symport</keyword>
<evidence type="ECO:0000256" key="13">
    <source>
        <dbReference type="SAM" id="Phobius"/>
    </source>
</evidence>
<name>A0A667XDT9_9TELE</name>
<dbReference type="NCBIfam" id="TIGR00841">
    <property type="entry name" value="bass"/>
    <property type="match status" value="1"/>
</dbReference>
<dbReference type="Gene3D" id="1.20.1530.20">
    <property type="match status" value="1"/>
</dbReference>
<dbReference type="GeneTree" id="ENSGT00950000182808"/>
<proteinExistence type="inferred from homology"/>
<keyword evidence="11" id="KW-0325">Glycoprotein</keyword>